<dbReference type="InterPro" id="IPR036188">
    <property type="entry name" value="FAD/NAD-bd_sf"/>
</dbReference>
<reference evidence="8" key="1">
    <citation type="submission" date="2017-09" db="EMBL/GenBank/DDBJ databases">
        <title>Depth-based differentiation of microbial function through sediment-hosted aquifers and enrichment of novel symbionts in the deep terrestrial subsurface.</title>
        <authorList>
            <person name="Probst A.J."/>
            <person name="Ladd B."/>
            <person name="Jarett J.K."/>
            <person name="Geller-Mcgrath D.E."/>
            <person name="Sieber C.M.K."/>
            <person name="Emerson J.B."/>
            <person name="Anantharaman K."/>
            <person name="Thomas B.C."/>
            <person name="Malmstrom R."/>
            <person name="Stieglmeier M."/>
            <person name="Klingl A."/>
            <person name="Woyke T."/>
            <person name="Ryan C.M."/>
            <person name="Banfield J.F."/>
        </authorList>
    </citation>
    <scope>NUCLEOTIDE SEQUENCE [LARGE SCALE GENOMIC DNA]</scope>
</reference>
<dbReference type="Pfam" id="PF00732">
    <property type="entry name" value="GMC_oxred_N"/>
    <property type="match status" value="1"/>
</dbReference>
<feature type="domain" description="Glucose-methanol-choline oxidoreductase C-terminal" evidence="6">
    <location>
        <begin position="371"/>
        <end position="420"/>
    </location>
</feature>
<accession>A0A2M7AXP6</accession>
<gene>
    <name evidence="7" type="ORF">COS76_01025</name>
</gene>
<dbReference type="GO" id="GO:0016614">
    <property type="term" value="F:oxidoreductase activity, acting on CH-OH group of donors"/>
    <property type="evidence" value="ECO:0007669"/>
    <property type="project" value="InterPro"/>
</dbReference>
<keyword evidence="4" id="KW-0560">Oxidoreductase</keyword>
<evidence type="ECO:0000256" key="2">
    <source>
        <dbReference type="ARBA" id="ARBA00022630"/>
    </source>
</evidence>
<dbReference type="SUPFAM" id="SSF51905">
    <property type="entry name" value="FAD/NAD(P)-binding domain"/>
    <property type="match status" value="1"/>
</dbReference>
<name>A0A2M7AXP6_9BACT</name>
<evidence type="ECO:0000259" key="5">
    <source>
        <dbReference type="Pfam" id="PF00732"/>
    </source>
</evidence>
<feature type="domain" description="Glucose-methanol-choline oxidoreductase N-terminal" evidence="5">
    <location>
        <begin position="11"/>
        <end position="244"/>
    </location>
</feature>
<evidence type="ECO:0000259" key="6">
    <source>
        <dbReference type="Pfam" id="PF05199"/>
    </source>
</evidence>
<sequence length="429" mass="46418">MKNKKRTEVIIVGSGAGGATLAKELTKQGRKVIVIEKGRRIENLGTIRAGLKFYDRFSLLKSKEGTILYRTIMVGGTTVVSCGNAVRTLQKEFSDLGINLEEEFIETERELNVGLLPEKRIIGGSRKILEAAQELGYKMEPMPKFVKAIECKSCGNCVLGCQFNAKWTAVDYLEQALENNASKISLITQTEVTGVLISNGKAIGVKGLGPDGPMEIIGNVVILAAGGIGTPIILQKSGLSAGKNFFCDLFNVIYGATEDISQLKGMNMSVVDTEFHDSKGFILSSFVDPSLTFMLGFGWRFLIDKLPRKKTLGIMTKITDESMGRIYSNGRIEKPVTANDNIKLQEGAAISKEILIKAGVKPKSIFVTRPKGAHPGGTAAIGEVVNRNLETAIKNLFVCDASVFPVAPGLPPILSIVALAKWLVKRLPL</sequence>
<dbReference type="PANTHER" id="PTHR46056">
    <property type="entry name" value="LONG-CHAIN-ALCOHOL OXIDASE"/>
    <property type="match status" value="1"/>
</dbReference>
<comment type="caution">
    <text evidence="7">The sequence shown here is derived from an EMBL/GenBank/DDBJ whole genome shotgun (WGS) entry which is preliminary data.</text>
</comment>
<dbReference type="InterPro" id="IPR000172">
    <property type="entry name" value="GMC_OxRdtase_N"/>
</dbReference>
<dbReference type="AlphaFoldDB" id="A0A2M7AXP6"/>
<comment type="similarity">
    <text evidence="1">Belongs to the GMC oxidoreductase family.</text>
</comment>
<dbReference type="Pfam" id="PF05199">
    <property type="entry name" value="GMC_oxred_C"/>
    <property type="match status" value="1"/>
</dbReference>
<dbReference type="Gene3D" id="3.30.560.10">
    <property type="entry name" value="Glucose Oxidase, domain 3"/>
    <property type="match status" value="1"/>
</dbReference>
<evidence type="ECO:0000256" key="4">
    <source>
        <dbReference type="ARBA" id="ARBA00023002"/>
    </source>
</evidence>
<evidence type="ECO:0000256" key="3">
    <source>
        <dbReference type="ARBA" id="ARBA00022827"/>
    </source>
</evidence>
<organism evidence="7 8">
    <name type="scientific">Candidatus Portnoybacteria bacterium CG06_land_8_20_14_3_00_39_12</name>
    <dbReference type="NCBI Taxonomy" id="1974809"/>
    <lineage>
        <taxon>Bacteria</taxon>
        <taxon>Candidatus Portnoyibacteriota</taxon>
    </lineage>
</organism>
<protein>
    <submittedName>
        <fullName evidence="7">Ferredoxin</fullName>
    </submittedName>
</protein>
<dbReference type="PANTHER" id="PTHR46056:SF12">
    <property type="entry name" value="LONG-CHAIN-ALCOHOL OXIDASE"/>
    <property type="match status" value="1"/>
</dbReference>
<evidence type="ECO:0000256" key="1">
    <source>
        <dbReference type="ARBA" id="ARBA00010790"/>
    </source>
</evidence>
<dbReference type="Gene3D" id="3.50.50.60">
    <property type="entry name" value="FAD/NAD(P)-binding domain"/>
    <property type="match status" value="3"/>
</dbReference>
<evidence type="ECO:0000313" key="7">
    <source>
        <dbReference type="EMBL" id="PIU75392.1"/>
    </source>
</evidence>
<dbReference type="InterPro" id="IPR007867">
    <property type="entry name" value="GMC_OxRtase_C"/>
</dbReference>
<evidence type="ECO:0000313" key="8">
    <source>
        <dbReference type="Proteomes" id="UP000228775"/>
    </source>
</evidence>
<dbReference type="GO" id="GO:0050660">
    <property type="term" value="F:flavin adenine dinucleotide binding"/>
    <property type="evidence" value="ECO:0007669"/>
    <property type="project" value="InterPro"/>
</dbReference>
<keyword evidence="2" id="KW-0285">Flavoprotein</keyword>
<keyword evidence="3" id="KW-0274">FAD</keyword>
<dbReference type="Proteomes" id="UP000228775">
    <property type="component" value="Unassembled WGS sequence"/>
</dbReference>
<proteinExistence type="inferred from homology"/>
<dbReference type="EMBL" id="PEVY01000022">
    <property type="protein sequence ID" value="PIU75392.1"/>
    <property type="molecule type" value="Genomic_DNA"/>
</dbReference>